<evidence type="ECO:0000313" key="2">
    <source>
        <dbReference type="EMBL" id="KWW20319.1"/>
    </source>
</evidence>
<proteinExistence type="predicted"/>
<accession>A0A109MYN6</accession>
<organism evidence="2 3">
    <name type="scientific">Peribacillus simplex</name>
    <dbReference type="NCBI Taxonomy" id="1478"/>
    <lineage>
        <taxon>Bacteria</taxon>
        <taxon>Bacillati</taxon>
        <taxon>Bacillota</taxon>
        <taxon>Bacilli</taxon>
        <taxon>Bacillales</taxon>
        <taxon>Bacillaceae</taxon>
        <taxon>Peribacillus</taxon>
    </lineage>
</organism>
<dbReference type="EMBL" id="LNNH01000018">
    <property type="protein sequence ID" value="KWW20319.1"/>
    <property type="molecule type" value="Genomic_DNA"/>
</dbReference>
<dbReference type="AlphaFoldDB" id="A0A109MYN6"/>
<dbReference type="Gene3D" id="3.40.30.10">
    <property type="entry name" value="Glutaredoxin"/>
    <property type="match status" value="1"/>
</dbReference>
<dbReference type="CDD" id="cd03024">
    <property type="entry name" value="DsbA_FrnE"/>
    <property type="match status" value="1"/>
</dbReference>
<gene>
    <name evidence="2" type="ORF">AS888_19495</name>
</gene>
<dbReference type="InterPro" id="IPR001853">
    <property type="entry name" value="DSBA-like_thioredoxin_dom"/>
</dbReference>
<keyword evidence="3" id="KW-1185">Reference proteome</keyword>
<dbReference type="PANTHER" id="PTHR13887:SF41">
    <property type="entry name" value="THIOREDOXIN SUPERFAMILY PROTEIN"/>
    <property type="match status" value="1"/>
</dbReference>
<comment type="caution">
    <text evidence="2">The sequence shown here is derived from an EMBL/GenBank/DDBJ whole genome shotgun (WGS) entry which is preliminary data.</text>
</comment>
<evidence type="ECO:0000313" key="3">
    <source>
        <dbReference type="Proteomes" id="UP000064189"/>
    </source>
</evidence>
<dbReference type="GO" id="GO:0016491">
    <property type="term" value="F:oxidoreductase activity"/>
    <property type="evidence" value="ECO:0007669"/>
    <property type="project" value="InterPro"/>
</dbReference>
<dbReference type="SUPFAM" id="SSF52833">
    <property type="entry name" value="Thioredoxin-like"/>
    <property type="match status" value="1"/>
</dbReference>
<name>A0A109MYN6_9BACI</name>
<dbReference type="RefSeq" id="WP_061142149.1">
    <property type="nucleotide sequence ID" value="NZ_LNNH01000018.1"/>
</dbReference>
<evidence type="ECO:0000259" key="1">
    <source>
        <dbReference type="Pfam" id="PF01323"/>
    </source>
</evidence>
<dbReference type="InterPro" id="IPR036249">
    <property type="entry name" value="Thioredoxin-like_sf"/>
</dbReference>
<reference evidence="2 3" key="1">
    <citation type="submission" date="2015-11" db="EMBL/GenBank/DDBJ databases">
        <title>Genome Sequence of Bacillus simplex strain VanAntwerpen2.</title>
        <authorList>
            <person name="Couger M.B."/>
        </authorList>
    </citation>
    <scope>NUCLEOTIDE SEQUENCE [LARGE SCALE GENOMIC DNA]</scope>
    <source>
        <strain evidence="2 3">VanAntwerpen02</strain>
    </source>
</reference>
<protein>
    <recommendedName>
        <fullName evidence="1">DSBA-like thioredoxin domain-containing protein</fullName>
    </recommendedName>
</protein>
<dbReference type="Proteomes" id="UP000064189">
    <property type="component" value="Unassembled WGS sequence"/>
</dbReference>
<feature type="domain" description="DSBA-like thioredoxin" evidence="1">
    <location>
        <begin position="2"/>
        <end position="205"/>
    </location>
</feature>
<dbReference type="Pfam" id="PF01323">
    <property type="entry name" value="DSBA"/>
    <property type="match status" value="1"/>
</dbReference>
<dbReference type="PANTHER" id="PTHR13887">
    <property type="entry name" value="GLUTATHIONE S-TRANSFERASE KAPPA"/>
    <property type="match status" value="1"/>
</dbReference>
<sequence>MQVEIWADFACPFCYIGKRRFEKALEEFEHNDGIEIVYRSFELDPNAPKHVSHDVYDMLSNRYGMSRQEAINMNQSVIKQAADEGLQFQYEGMVLTNTFDAHRLRHFADQYSKGAVVSELLFQAYFTKSKDLSDHTMLADLAVEAGLDREEALSMLAGKQFAEQVRSDEEKGRRLGIRGVPFYVINHKHTVSGAQAGTVFLNALQQGWEDQQQLKIVKSTSDAACADGSCVIKD</sequence>